<dbReference type="GO" id="GO:0000160">
    <property type="term" value="P:phosphorelay signal transduction system"/>
    <property type="evidence" value="ECO:0007669"/>
    <property type="project" value="UniProtKB-KW"/>
</dbReference>
<dbReference type="Pfam" id="PF00072">
    <property type="entry name" value="Response_reg"/>
    <property type="match status" value="1"/>
</dbReference>
<protein>
    <submittedName>
        <fullName evidence="8">Response regulator consisting of a CheY-like receiver domain and a winged-helix DNA-binding domain</fullName>
    </submittedName>
</protein>
<dbReference type="InterPro" id="IPR011006">
    <property type="entry name" value="CheY-like_superfamily"/>
</dbReference>
<reference evidence="8" key="1">
    <citation type="journal article" date="2015" name="Genome Announc.">
        <title>Draft Genome Sequences of Anaerolinea thermolimosa IMO-1, Bellilinea caldifistulae GOMI-1, Leptolinea tardivitalis YMTK-2, Levilinea saccharolytica KIBI-1, Longilinea arvoryzae KOME-1, Previously Described as Members of the Class Anaerolineae (Chloroflexi).</title>
        <authorList>
            <person name="Matsuura N."/>
            <person name="Tourlousse M.D."/>
            <person name="Ohashi A."/>
            <person name="Hugenholtz P."/>
            <person name="Sekiguchi Y."/>
        </authorList>
    </citation>
    <scope>NUCLEOTIDE SEQUENCE</scope>
    <source>
        <strain evidence="8">KIBI-1</strain>
    </source>
</reference>
<organism evidence="8">
    <name type="scientific">Levilinea saccharolytica</name>
    <dbReference type="NCBI Taxonomy" id="229921"/>
    <lineage>
        <taxon>Bacteria</taxon>
        <taxon>Bacillati</taxon>
        <taxon>Chloroflexota</taxon>
        <taxon>Anaerolineae</taxon>
        <taxon>Anaerolineales</taxon>
        <taxon>Anaerolineaceae</taxon>
        <taxon>Levilinea</taxon>
    </lineage>
</organism>
<evidence type="ECO:0000313" key="8">
    <source>
        <dbReference type="EMBL" id="GAP19007.1"/>
    </source>
</evidence>
<evidence type="ECO:0000256" key="6">
    <source>
        <dbReference type="PROSITE-ProRule" id="PRU00169"/>
    </source>
</evidence>
<name>A0A0M8JPB0_9CHLR</name>
<dbReference type="PANTHER" id="PTHR44591">
    <property type="entry name" value="STRESS RESPONSE REGULATOR PROTEIN 1"/>
    <property type="match status" value="1"/>
</dbReference>
<proteinExistence type="predicted"/>
<feature type="modified residue" description="4-aspartylphosphate" evidence="6">
    <location>
        <position position="58"/>
    </location>
</feature>
<accession>A0A0M8JPB0</accession>
<dbReference type="PROSITE" id="PS50110">
    <property type="entry name" value="RESPONSE_REGULATORY"/>
    <property type="match status" value="1"/>
</dbReference>
<dbReference type="SUPFAM" id="SSF52172">
    <property type="entry name" value="CheY-like"/>
    <property type="match status" value="1"/>
</dbReference>
<dbReference type="Gene3D" id="3.40.50.2300">
    <property type="match status" value="1"/>
</dbReference>
<dbReference type="InterPro" id="IPR050595">
    <property type="entry name" value="Bact_response_regulator"/>
</dbReference>
<feature type="domain" description="Response regulatory" evidence="7">
    <location>
        <begin position="9"/>
        <end position="122"/>
    </location>
</feature>
<dbReference type="EMBL" id="DF967975">
    <property type="protein sequence ID" value="GAP19007.1"/>
    <property type="molecule type" value="Genomic_DNA"/>
</dbReference>
<sequence>MNSADSGINILVIDDDPAMTDLLKMILEQDKAQVVTANRGSDGVACFKSDKFQMVIVDLMMPEMDGCEVTRALRQVSNVPILMVSALDNPGLIARALNAGADDFLIKPFTHSILAARINMLTRRRVTKPHYSHAVL</sequence>
<gene>
    <name evidence="8" type="ORF">LSAC_02905</name>
</gene>
<dbReference type="SMART" id="SM00448">
    <property type="entry name" value="REC"/>
    <property type="match status" value="1"/>
</dbReference>
<keyword evidence="1 6" id="KW-0597">Phosphoprotein</keyword>
<dbReference type="AlphaFoldDB" id="A0A0M8JPB0"/>
<evidence type="ECO:0000256" key="3">
    <source>
        <dbReference type="ARBA" id="ARBA00023015"/>
    </source>
</evidence>
<dbReference type="RefSeq" id="WP_062419317.1">
    <property type="nucleotide sequence ID" value="NZ_BBXZ01000156.1"/>
</dbReference>
<keyword evidence="2" id="KW-0902">Two-component regulatory system</keyword>
<keyword evidence="5" id="KW-0804">Transcription</keyword>
<dbReference type="FunFam" id="3.40.50.2300:FF:000001">
    <property type="entry name" value="DNA-binding response regulator PhoB"/>
    <property type="match status" value="1"/>
</dbReference>
<evidence type="ECO:0000256" key="5">
    <source>
        <dbReference type="ARBA" id="ARBA00023163"/>
    </source>
</evidence>
<evidence type="ECO:0000256" key="2">
    <source>
        <dbReference type="ARBA" id="ARBA00023012"/>
    </source>
</evidence>
<dbReference type="InterPro" id="IPR001789">
    <property type="entry name" value="Sig_transdc_resp-reg_receiver"/>
</dbReference>
<dbReference type="OrthoDB" id="5514345at2"/>
<dbReference type="GO" id="GO:0003677">
    <property type="term" value="F:DNA binding"/>
    <property type="evidence" value="ECO:0007669"/>
    <property type="project" value="UniProtKB-KW"/>
</dbReference>
<keyword evidence="4 8" id="KW-0238">DNA-binding</keyword>
<keyword evidence="3" id="KW-0805">Transcription regulation</keyword>
<evidence type="ECO:0000256" key="1">
    <source>
        <dbReference type="ARBA" id="ARBA00022553"/>
    </source>
</evidence>
<evidence type="ECO:0000256" key="4">
    <source>
        <dbReference type="ARBA" id="ARBA00023125"/>
    </source>
</evidence>
<dbReference type="PANTHER" id="PTHR44591:SF3">
    <property type="entry name" value="RESPONSE REGULATORY DOMAIN-CONTAINING PROTEIN"/>
    <property type="match status" value="1"/>
</dbReference>
<evidence type="ECO:0000259" key="7">
    <source>
        <dbReference type="PROSITE" id="PS50110"/>
    </source>
</evidence>